<dbReference type="EMBL" id="SAWY01000003">
    <property type="protein sequence ID" value="TPH18495.1"/>
    <property type="molecule type" value="Genomic_DNA"/>
</dbReference>
<dbReference type="Gene3D" id="3.30.70.1790">
    <property type="entry name" value="RepB DNA-primase, N-terminal domain"/>
    <property type="match status" value="1"/>
</dbReference>
<gene>
    <name evidence="1" type="ORF">EPA86_01655</name>
</gene>
<keyword evidence="2" id="KW-1185">Reference proteome</keyword>
<accession>A0A502L7S0</accession>
<reference evidence="1 2" key="1">
    <citation type="submission" date="2019-01" db="EMBL/GenBank/DDBJ databases">
        <title>Litorilituus lipolytica sp. nov., isolated from intertidal sand of the Yellow Sea in China.</title>
        <authorList>
            <person name="Liu A."/>
        </authorList>
    </citation>
    <scope>NUCLEOTIDE SEQUENCE [LARGE SCALE GENOMIC DNA]</scope>
    <source>
        <strain evidence="1 2">RZ04</strain>
    </source>
</reference>
<sequence length="819" mass="93369">MQHNIEQVREFLRLLTGDSANPVTWQVFHDPKNEVAPPDLAKHWVATLDDSLEFLTWSQQQYCGVYVGINETDGKGRENHNVTGYRALFADFDGMAEPTWGLIPHFIQKRDDTHGHAFWLVSDITDADTFKALQKRIAIYHNTDHQVTDPARVVRIAGFNHYKNPAVPAQYAITDDNTDDDHKYTVSDIEAAFPLTAEQDAELNGWLTKRKGIQEGSGYQYDEKYVNQFTHWLINTAPIAILGSGSHTVFKVAGWGHDHGIPLETAQAIMWEHYNPRCQPVWQEHEKHNFYDTVSRAYYYANSAAGCKTAVGTFTAEQAVNPLPEPIGGWETNRNLRLKPIEVHVEEATKNLAERVMYSVKQESNIDIRLNLPIIQLMLDSCFYSSQKNSYFLLSSEGSLIEAKNNDKWLFLTKTFGSPFNIEVTSGLLRESIKHMGLSKSEGNKHLKYVLGIPADEITKHIRYFNQKNNMAMEVDMFAKQGRVEIHDEHAQIVFPHKKLLVGSYEQSVVLDYKEHFPMFTELLFWLASCRFASDRKLGYLWIHADSDFGKGFLLAVLDSFNLSVELSTKEIEKIFEGAPVGRQMTDFKRASVLVVDEFKSVKSEMKLLQNTMTISPKNQLAIKVNLYSKIFTSAEHVSSLVGDAGIEDQFANRFNYIRCKGSLTKRSLFKEIGKSKYFESIRNYFAHEVNRITEEFIVLGKEGSALKADDSLVEMHNKYGIGKQFEVLSESLPSIAQDIKDFSLLSFSSNIVRDKEKTYLKSPAKVIDYYLNTNYDQSNKPMLMKKKSEIRDLMSVDGKGFATYRVKSKGPFKAVRIA</sequence>
<dbReference type="OrthoDB" id="6400636at2"/>
<organism evidence="1 2">
    <name type="scientific">Litorilituus lipolyticus</name>
    <dbReference type="NCBI Taxonomy" id="2491017"/>
    <lineage>
        <taxon>Bacteria</taxon>
        <taxon>Pseudomonadati</taxon>
        <taxon>Pseudomonadota</taxon>
        <taxon>Gammaproteobacteria</taxon>
        <taxon>Alteromonadales</taxon>
        <taxon>Colwelliaceae</taxon>
        <taxon>Litorilituus</taxon>
    </lineage>
</organism>
<proteinExistence type="predicted"/>
<evidence type="ECO:0000313" key="1">
    <source>
        <dbReference type="EMBL" id="TPH18495.1"/>
    </source>
</evidence>
<evidence type="ECO:0008006" key="3">
    <source>
        <dbReference type="Google" id="ProtNLM"/>
    </source>
</evidence>
<protein>
    <recommendedName>
        <fullName evidence="3">RepB-like DNA primase domain-containing protein</fullName>
    </recommendedName>
</protein>
<dbReference type="AlphaFoldDB" id="A0A502L7S0"/>
<dbReference type="Proteomes" id="UP000315303">
    <property type="component" value="Unassembled WGS sequence"/>
</dbReference>
<dbReference type="RefSeq" id="WP_140601246.1">
    <property type="nucleotide sequence ID" value="NZ_SAWY01000003.1"/>
</dbReference>
<evidence type="ECO:0000313" key="2">
    <source>
        <dbReference type="Proteomes" id="UP000315303"/>
    </source>
</evidence>
<name>A0A502L7S0_9GAMM</name>
<comment type="caution">
    <text evidence="1">The sequence shown here is derived from an EMBL/GenBank/DDBJ whole genome shotgun (WGS) entry which is preliminary data.</text>
</comment>